<dbReference type="SUPFAM" id="SSF141066">
    <property type="entry name" value="ICP-like"/>
    <property type="match status" value="1"/>
</dbReference>
<dbReference type="Proteomes" id="UP000017048">
    <property type="component" value="Unassembled WGS sequence"/>
</dbReference>
<dbReference type="EMBL" id="BAFO02000005">
    <property type="protein sequence ID" value="GAD81716.1"/>
    <property type="molecule type" value="Genomic_DNA"/>
</dbReference>
<dbReference type="InterPro" id="IPR036331">
    <property type="entry name" value="Chagasin-like_sf"/>
</dbReference>
<dbReference type="AlphaFoldDB" id="U5E643"/>
<evidence type="ECO:0000313" key="4">
    <source>
        <dbReference type="Proteomes" id="UP000017048"/>
    </source>
</evidence>
<evidence type="ECO:0000256" key="2">
    <source>
        <dbReference type="ARBA" id="ARBA00022704"/>
    </source>
</evidence>
<evidence type="ECO:0008006" key="5">
    <source>
        <dbReference type="Google" id="ProtNLM"/>
    </source>
</evidence>
<proteinExistence type="predicted"/>
<dbReference type="GeneID" id="91518999"/>
<evidence type="ECO:0000313" key="3">
    <source>
        <dbReference type="EMBL" id="GAD81716.1"/>
    </source>
</evidence>
<organism evidence="3 4">
    <name type="scientific">Nocardia asteroides NBRC 15531</name>
    <dbReference type="NCBI Taxonomy" id="1110697"/>
    <lineage>
        <taxon>Bacteria</taxon>
        <taxon>Bacillati</taxon>
        <taxon>Actinomycetota</taxon>
        <taxon>Actinomycetes</taxon>
        <taxon>Mycobacteriales</taxon>
        <taxon>Nocardiaceae</taxon>
        <taxon>Nocardia</taxon>
    </lineage>
</organism>
<evidence type="ECO:0000256" key="1">
    <source>
        <dbReference type="ARBA" id="ARBA00022690"/>
    </source>
</evidence>
<sequence length="147" mass="15245">MLQCASVRKSSVVLLVVAGLLSGCGDDDDDDAYLSSTTITLPTTATPAAVGPVEVDQGFTGSTVGVELGQVLLVRLPQNPDDHGQWTPVNVEEGVLHAEPPQSEGLSTVYPFRAVGPGTATLQFAYGPAAEPPLAPGPEFILYVQVD</sequence>
<accession>U5E643</accession>
<keyword evidence="2" id="KW-0789">Thiol protease inhibitor</keyword>
<dbReference type="OrthoDB" id="4564578at2"/>
<reference evidence="3 4" key="1">
    <citation type="journal article" date="2014" name="BMC Genomics">
        <title>Genome based analysis of type-I polyketide synthase and nonribosomal peptide synthetase gene clusters in seven strains of five representative Nocardia species.</title>
        <authorList>
            <person name="Komaki H."/>
            <person name="Ichikawa N."/>
            <person name="Hosoyama A."/>
            <person name="Takahashi-Nakaguchi A."/>
            <person name="Matsuzawa T."/>
            <person name="Suzuki K."/>
            <person name="Fujita N."/>
            <person name="Gonoi T."/>
        </authorList>
    </citation>
    <scope>NUCLEOTIDE SEQUENCE [LARGE SCALE GENOMIC DNA]</scope>
    <source>
        <strain evidence="3 4">NBRC 15531</strain>
    </source>
</reference>
<keyword evidence="1" id="KW-0646">Protease inhibitor</keyword>
<protein>
    <recommendedName>
        <fullName evidence="5">Proteinase inhibitor I42 chagasin domain-containing protein</fullName>
    </recommendedName>
</protein>
<dbReference type="STRING" id="1824.SAMN05444423_107141"/>
<dbReference type="RefSeq" id="WP_019048419.1">
    <property type="nucleotide sequence ID" value="NZ_BAFO02000005.1"/>
</dbReference>
<dbReference type="GO" id="GO:0004869">
    <property type="term" value="F:cysteine-type endopeptidase inhibitor activity"/>
    <property type="evidence" value="ECO:0007669"/>
    <property type="project" value="UniProtKB-KW"/>
</dbReference>
<comment type="caution">
    <text evidence="3">The sequence shown here is derived from an EMBL/GenBank/DDBJ whole genome shotgun (WGS) entry which is preliminary data.</text>
</comment>
<name>U5E643_NOCAS</name>
<gene>
    <name evidence="3" type="ORF">NCAST_05_01510</name>
</gene>
<keyword evidence="4" id="KW-1185">Reference proteome</keyword>